<dbReference type="KEGG" id="mic:Mic7113_3646"/>
<protein>
    <submittedName>
        <fullName evidence="1">Uncharacterized protein</fullName>
    </submittedName>
</protein>
<accession>K9WG25</accession>
<reference evidence="1 2" key="1">
    <citation type="submission" date="2012-06" db="EMBL/GenBank/DDBJ databases">
        <title>Finished chromosome of genome of Microcoleus sp. PCC 7113.</title>
        <authorList>
            <consortium name="US DOE Joint Genome Institute"/>
            <person name="Gugger M."/>
            <person name="Coursin T."/>
            <person name="Rippka R."/>
            <person name="Tandeau De Marsac N."/>
            <person name="Huntemann M."/>
            <person name="Wei C.-L."/>
            <person name="Han J."/>
            <person name="Detter J.C."/>
            <person name="Han C."/>
            <person name="Tapia R."/>
            <person name="Chen A."/>
            <person name="Kyrpides N."/>
            <person name="Mavromatis K."/>
            <person name="Markowitz V."/>
            <person name="Szeto E."/>
            <person name="Ivanova N."/>
            <person name="Pagani I."/>
            <person name="Pati A."/>
            <person name="Goodwin L."/>
            <person name="Nordberg H.P."/>
            <person name="Cantor M.N."/>
            <person name="Hua S.X."/>
            <person name="Woyke T."/>
            <person name="Kerfeld C.A."/>
        </authorList>
    </citation>
    <scope>NUCLEOTIDE SEQUENCE [LARGE SCALE GENOMIC DNA]</scope>
    <source>
        <strain evidence="1 2">PCC 7113</strain>
    </source>
</reference>
<sequence>MAVADRLETALLVRETWKRLGLTQVQFAQGLGVRQAQRGE</sequence>
<proteinExistence type="predicted"/>
<name>K9WG25_9CYAN</name>
<evidence type="ECO:0000313" key="1">
    <source>
        <dbReference type="EMBL" id="AFZ19370.1"/>
    </source>
</evidence>
<evidence type="ECO:0000313" key="2">
    <source>
        <dbReference type="Proteomes" id="UP000010471"/>
    </source>
</evidence>
<dbReference type="HOGENOM" id="CLU_3292487_0_0_3"/>
<dbReference type="AlphaFoldDB" id="K9WG25"/>
<dbReference type="STRING" id="1173027.Mic7113_3646"/>
<gene>
    <name evidence="1" type="ORF">Mic7113_3646</name>
</gene>
<dbReference type="RefSeq" id="WP_015183511.1">
    <property type="nucleotide sequence ID" value="NC_019738.1"/>
</dbReference>
<organism evidence="1 2">
    <name type="scientific">Allocoleopsis franciscana PCC 7113</name>
    <dbReference type="NCBI Taxonomy" id="1173027"/>
    <lineage>
        <taxon>Bacteria</taxon>
        <taxon>Bacillati</taxon>
        <taxon>Cyanobacteriota</taxon>
        <taxon>Cyanophyceae</taxon>
        <taxon>Coleofasciculales</taxon>
        <taxon>Coleofasciculaceae</taxon>
        <taxon>Allocoleopsis</taxon>
        <taxon>Allocoleopsis franciscana</taxon>
    </lineage>
</organism>
<dbReference type="Proteomes" id="UP000010471">
    <property type="component" value="Chromosome"/>
</dbReference>
<keyword evidence="2" id="KW-1185">Reference proteome</keyword>
<dbReference type="EMBL" id="CP003630">
    <property type="protein sequence ID" value="AFZ19370.1"/>
    <property type="molecule type" value="Genomic_DNA"/>
</dbReference>